<reference evidence="3" key="1">
    <citation type="submission" date="2016-10" db="EMBL/GenBank/DDBJ databases">
        <authorList>
            <person name="Varghese N."/>
            <person name="Submissions S."/>
        </authorList>
    </citation>
    <scope>NUCLEOTIDE SEQUENCE [LARGE SCALE GENOMIC DNA]</scope>
    <source>
        <strain evidence="3">DSM 20524</strain>
    </source>
</reference>
<evidence type="ECO:0000313" key="2">
    <source>
        <dbReference type="EMBL" id="SER87562.1"/>
    </source>
</evidence>
<proteinExistence type="predicted"/>
<keyword evidence="3" id="KW-1185">Reference proteome</keyword>
<feature type="transmembrane region" description="Helical" evidence="1">
    <location>
        <begin position="26"/>
        <end position="46"/>
    </location>
</feature>
<protein>
    <recommendedName>
        <fullName evidence="4">DUF4233 domain-containing protein</fullName>
    </recommendedName>
</protein>
<keyword evidence="1" id="KW-1133">Transmembrane helix</keyword>
<accession>A0A1H9SRA7</accession>
<dbReference type="RefSeq" id="WP_092257725.1">
    <property type="nucleotide sequence ID" value="NZ_CP047199.1"/>
</dbReference>
<gene>
    <name evidence="2" type="ORF">SAMN05661109_01237</name>
</gene>
<dbReference type="STRING" id="1121357.SAMN05661109_01237"/>
<dbReference type="AlphaFoldDB" id="A0A1H9SRA7"/>
<dbReference type="InterPro" id="IPR025327">
    <property type="entry name" value="DUF4233"/>
</dbReference>
<dbReference type="Proteomes" id="UP000198929">
    <property type="component" value="Unassembled WGS sequence"/>
</dbReference>
<evidence type="ECO:0000313" key="3">
    <source>
        <dbReference type="Proteomes" id="UP000198929"/>
    </source>
</evidence>
<dbReference type="EMBL" id="FOGQ01000004">
    <property type="protein sequence ID" value="SER87562.1"/>
    <property type="molecule type" value="Genomic_DNA"/>
</dbReference>
<evidence type="ECO:0008006" key="4">
    <source>
        <dbReference type="Google" id="ProtNLM"/>
    </source>
</evidence>
<keyword evidence="1" id="KW-0812">Transmembrane</keyword>
<sequence length="138" mass="15339">MSDEQYGPLGKGHEPAKDPMKGFKGVVSGVLILEAITIFLALTVILKIDDGALWTTFNWGYITALGVAHTVLAFLTRFKWALPVAIVLQVLLLAGGLIHWSVFAIGVMFGVVWWFVFTLRRNMLERMKRGLLTTQHLG</sequence>
<dbReference type="Pfam" id="PF14017">
    <property type="entry name" value="DUF4233"/>
    <property type="match status" value="1"/>
</dbReference>
<feature type="transmembrane region" description="Helical" evidence="1">
    <location>
        <begin position="98"/>
        <end position="119"/>
    </location>
</feature>
<organism evidence="2 3">
    <name type="scientific">Corynebacterium cystitidis DSM 20524</name>
    <dbReference type="NCBI Taxonomy" id="1121357"/>
    <lineage>
        <taxon>Bacteria</taxon>
        <taxon>Bacillati</taxon>
        <taxon>Actinomycetota</taxon>
        <taxon>Actinomycetes</taxon>
        <taxon>Mycobacteriales</taxon>
        <taxon>Corynebacteriaceae</taxon>
        <taxon>Corynebacterium</taxon>
    </lineage>
</organism>
<keyword evidence="1" id="KW-0472">Membrane</keyword>
<name>A0A1H9SRA7_9CORY</name>
<evidence type="ECO:0000256" key="1">
    <source>
        <dbReference type="SAM" id="Phobius"/>
    </source>
</evidence>
<feature type="transmembrane region" description="Helical" evidence="1">
    <location>
        <begin position="58"/>
        <end position="78"/>
    </location>
</feature>